<comment type="caution">
    <text evidence="2">The sequence shown here is derived from an EMBL/GenBank/DDBJ whole genome shotgun (WGS) entry which is preliminary data.</text>
</comment>
<evidence type="ECO:0000313" key="2">
    <source>
        <dbReference type="EMBL" id="CAB1443465.1"/>
    </source>
</evidence>
<accession>A0A9N7V132</accession>
<sequence length="142" mass="16022">MKIGNTDKNERISDTYDSARPSQRSVERNRIVLKHHNTSRKSLIPSVFLPLRGSRRLLPSKNEREEGRSSRQPRPPLADKRRILSPSAHLSLLQPAEGRTGCQILARRSPVSLREEAFVPARGELGLTHLGITQDKAVSRME</sequence>
<dbReference type="Proteomes" id="UP001153269">
    <property type="component" value="Unassembled WGS sequence"/>
</dbReference>
<dbReference type="AlphaFoldDB" id="A0A9N7V132"/>
<feature type="compositionally biased region" description="Basic and acidic residues" evidence="1">
    <location>
        <begin position="1"/>
        <end position="14"/>
    </location>
</feature>
<dbReference type="EMBL" id="CADEAL010003112">
    <property type="protein sequence ID" value="CAB1443465.1"/>
    <property type="molecule type" value="Genomic_DNA"/>
</dbReference>
<feature type="region of interest" description="Disordered" evidence="1">
    <location>
        <begin position="54"/>
        <end position="81"/>
    </location>
</feature>
<reference evidence="2" key="1">
    <citation type="submission" date="2020-03" db="EMBL/GenBank/DDBJ databases">
        <authorList>
            <person name="Weist P."/>
        </authorList>
    </citation>
    <scope>NUCLEOTIDE SEQUENCE</scope>
</reference>
<gene>
    <name evidence="2" type="ORF">PLEPLA_LOCUS31181</name>
</gene>
<feature type="region of interest" description="Disordered" evidence="1">
    <location>
        <begin position="1"/>
        <end position="37"/>
    </location>
</feature>
<organism evidence="2 3">
    <name type="scientific">Pleuronectes platessa</name>
    <name type="common">European plaice</name>
    <dbReference type="NCBI Taxonomy" id="8262"/>
    <lineage>
        <taxon>Eukaryota</taxon>
        <taxon>Metazoa</taxon>
        <taxon>Chordata</taxon>
        <taxon>Craniata</taxon>
        <taxon>Vertebrata</taxon>
        <taxon>Euteleostomi</taxon>
        <taxon>Actinopterygii</taxon>
        <taxon>Neopterygii</taxon>
        <taxon>Teleostei</taxon>
        <taxon>Neoteleostei</taxon>
        <taxon>Acanthomorphata</taxon>
        <taxon>Carangaria</taxon>
        <taxon>Pleuronectiformes</taxon>
        <taxon>Pleuronectoidei</taxon>
        <taxon>Pleuronectidae</taxon>
        <taxon>Pleuronectes</taxon>
    </lineage>
</organism>
<protein>
    <submittedName>
        <fullName evidence="2">Uncharacterized protein</fullName>
    </submittedName>
</protein>
<proteinExistence type="predicted"/>
<keyword evidence="3" id="KW-1185">Reference proteome</keyword>
<evidence type="ECO:0000256" key="1">
    <source>
        <dbReference type="SAM" id="MobiDB-lite"/>
    </source>
</evidence>
<evidence type="ECO:0000313" key="3">
    <source>
        <dbReference type="Proteomes" id="UP001153269"/>
    </source>
</evidence>
<name>A0A9N7V132_PLEPL</name>